<dbReference type="Pfam" id="PF13411">
    <property type="entry name" value="MerR_1"/>
    <property type="match status" value="1"/>
</dbReference>
<evidence type="ECO:0000313" key="3">
    <source>
        <dbReference type="EMBL" id="KTR08329.1"/>
    </source>
</evidence>
<dbReference type="InterPro" id="IPR047057">
    <property type="entry name" value="MerR_fam"/>
</dbReference>
<dbReference type="CDD" id="cd01109">
    <property type="entry name" value="HTH_YyaN"/>
    <property type="match status" value="1"/>
</dbReference>
<evidence type="ECO:0000313" key="4">
    <source>
        <dbReference type="Proteomes" id="UP000078529"/>
    </source>
</evidence>
<evidence type="ECO:0000259" key="2">
    <source>
        <dbReference type="PROSITE" id="PS50937"/>
    </source>
</evidence>
<dbReference type="Gene3D" id="1.10.1660.10">
    <property type="match status" value="1"/>
</dbReference>
<dbReference type="PANTHER" id="PTHR30204">
    <property type="entry name" value="REDOX-CYCLING DRUG-SENSING TRANSCRIPTIONAL ACTIVATOR SOXR"/>
    <property type="match status" value="1"/>
</dbReference>
<dbReference type="SUPFAM" id="SSF46955">
    <property type="entry name" value="Putative DNA-binding domain"/>
    <property type="match status" value="1"/>
</dbReference>
<proteinExistence type="predicted"/>
<dbReference type="RefSeq" id="WP_082684346.1">
    <property type="nucleotide sequence ID" value="NZ_LDQA01000002.1"/>
</dbReference>
<dbReference type="PROSITE" id="PS00552">
    <property type="entry name" value="HTH_MERR_1"/>
    <property type="match status" value="1"/>
</dbReference>
<gene>
    <name evidence="3" type="ORF">NS365_01265</name>
</gene>
<dbReference type="SMART" id="SM00422">
    <property type="entry name" value="HTH_MERR"/>
    <property type="match status" value="1"/>
</dbReference>
<dbReference type="PROSITE" id="PS50937">
    <property type="entry name" value="HTH_MERR_2"/>
    <property type="match status" value="1"/>
</dbReference>
<dbReference type="GO" id="GO:0003700">
    <property type="term" value="F:DNA-binding transcription factor activity"/>
    <property type="evidence" value="ECO:0007669"/>
    <property type="project" value="InterPro"/>
</dbReference>
<dbReference type="InterPro" id="IPR000551">
    <property type="entry name" value="MerR-type_HTH_dom"/>
</dbReference>
<name>A0A175RZM5_9HYPH</name>
<sequence length="124" mass="14283">MKIAEASRLSGLSLDTIRFYERAGLLPILERGADGHRRFSTEVLRWLVLFERLRSTGMPMREMKRYADLAAKGDATMEERLDMLERHLERIAATEARIRACRELIERKIVEHGGKGRARPGEMS</sequence>
<organism evidence="3 4">
    <name type="scientific">Aureimonas ureilytica</name>
    <dbReference type="NCBI Taxonomy" id="401562"/>
    <lineage>
        <taxon>Bacteria</taxon>
        <taxon>Pseudomonadati</taxon>
        <taxon>Pseudomonadota</taxon>
        <taxon>Alphaproteobacteria</taxon>
        <taxon>Hyphomicrobiales</taxon>
        <taxon>Aurantimonadaceae</taxon>
        <taxon>Aureimonas</taxon>
    </lineage>
</organism>
<accession>A0A175RZM5</accession>
<dbReference type="Proteomes" id="UP000078529">
    <property type="component" value="Unassembled WGS sequence"/>
</dbReference>
<dbReference type="InterPro" id="IPR009061">
    <property type="entry name" value="DNA-bd_dom_put_sf"/>
</dbReference>
<keyword evidence="4" id="KW-1185">Reference proteome</keyword>
<evidence type="ECO:0000256" key="1">
    <source>
        <dbReference type="ARBA" id="ARBA00023125"/>
    </source>
</evidence>
<dbReference type="EMBL" id="LDQA01000002">
    <property type="protein sequence ID" value="KTR08329.1"/>
    <property type="molecule type" value="Genomic_DNA"/>
</dbReference>
<comment type="caution">
    <text evidence="3">The sequence shown here is derived from an EMBL/GenBank/DDBJ whole genome shotgun (WGS) entry which is preliminary data.</text>
</comment>
<dbReference type="PANTHER" id="PTHR30204:SF98">
    <property type="entry name" value="HTH-TYPE TRANSCRIPTIONAL REGULATOR ADHR"/>
    <property type="match status" value="1"/>
</dbReference>
<feature type="domain" description="HTH merR-type" evidence="2">
    <location>
        <begin position="1"/>
        <end position="69"/>
    </location>
</feature>
<dbReference type="GO" id="GO:0003677">
    <property type="term" value="F:DNA binding"/>
    <property type="evidence" value="ECO:0007669"/>
    <property type="project" value="UniProtKB-KW"/>
</dbReference>
<keyword evidence="1" id="KW-0238">DNA-binding</keyword>
<dbReference type="AlphaFoldDB" id="A0A175RZM5"/>
<dbReference type="PATRIC" id="fig|401562.4.peg.1363"/>
<reference evidence="3 4" key="1">
    <citation type="journal article" date="2016" name="Front. Microbiol.">
        <title>Genomic Resource of Rice Seed Associated Bacteria.</title>
        <authorList>
            <person name="Midha S."/>
            <person name="Bansal K."/>
            <person name="Sharma S."/>
            <person name="Kumar N."/>
            <person name="Patil P.P."/>
            <person name="Chaudhry V."/>
            <person name="Patil P.B."/>
        </authorList>
    </citation>
    <scope>NUCLEOTIDE SEQUENCE [LARGE SCALE GENOMIC DNA]</scope>
    <source>
        <strain evidence="3 4">NS365</strain>
    </source>
</reference>
<protein>
    <recommendedName>
        <fullName evidence="2">HTH merR-type domain-containing protein</fullName>
    </recommendedName>
</protein>